<dbReference type="EMBL" id="VCDI01000004">
    <property type="protein sequence ID" value="TLU72189.1"/>
    <property type="molecule type" value="Genomic_DNA"/>
</dbReference>
<evidence type="ECO:0000256" key="4">
    <source>
        <dbReference type="RuleBase" id="RU003694"/>
    </source>
</evidence>
<accession>A0A5R9J5F5</accession>
<dbReference type="CDD" id="cd00834">
    <property type="entry name" value="KAS_I_II"/>
    <property type="match status" value="1"/>
</dbReference>
<sequence>MRRRVAVTGLGAIASIGADMASLWTAVQHGTCGIGPITTIPTERLTTRVAAEIRDFDPLAFFDPRQLVLLDRGTQFALVAAREAVGMSGLDTRAAGARGGVVLSAAVGQHTFDSSYKAFYGDLVKRVHPLTVPRVMPSSATSHVSMEFGLRGPSVSMASACASANHAIGHAFQMIRAGMLDCAITGGADASVVVGFLKGWEGLRVLSPDRCQPFSLERKGLVIGEGGAILVLEEWDAALARGAVIQAELIGFGSSADAGDITAPDVNGAAAAMRAAIEDAGVSADAVGYVNAHGTGTRLNDRTEVAALRAVFGRHLDRMAVSSTKSMLGHCMVASGALELAVTVSALRDSVLPPTVGFTTPDPDCDIDCVPNVARPAPIEVALSNSFAFGGLNATLMVRRAAPSRRSS</sequence>
<dbReference type="InterPro" id="IPR016039">
    <property type="entry name" value="Thiolase-like"/>
</dbReference>
<gene>
    <name evidence="6" type="ORF">FE263_13825</name>
</gene>
<dbReference type="PANTHER" id="PTHR11712">
    <property type="entry name" value="POLYKETIDE SYNTHASE-RELATED"/>
    <property type="match status" value="1"/>
</dbReference>
<organism evidence="6 7">
    <name type="scientific">Lichenicoccus roseus</name>
    <dbReference type="NCBI Taxonomy" id="2683649"/>
    <lineage>
        <taxon>Bacteria</taxon>
        <taxon>Pseudomonadati</taxon>
        <taxon>Pseudomonadota</taxon>
        <taxon>Alphaproteobacteria</taxon>
        <taxon>Acetobacterales</taxon>
        <taxon>Acetobacteraceae</taxon>
        <taxon>Lichenicoccus</taxon>
    </lineage>
</organism>
<dbReference type="GO" id="GO:0004315">
    <property type="term" value="F:3-oxoacyl-[acyl-carrier-protein] synthase activity"/>
    <property type="evidence" value="ECO:0007669"/>
    <property type="project" value="InterPro"/>
</dbReference>
<evidence type="ECO:0000256" key="2">
    <source>
        <dbReference type="ARBA" id="ARBA00008467"/>
    </source>
</evidence>
<evidence type="ECO:0000313" key="6">
    <source>
        <dbReference type="EMBL" id="TLU72189.1"/>
    </source>
</evidence>
<comment type="similarity">
    <text evidence="2 4">Belongs to the thiolase-like superfamily. Beta-ketoacyl-ACP synthases family.</text>
</comment>
<dbReference type="PROSITE" id="PS52004">
    <property type="entry name" value="KS3_2"/>
    <property type="match status" value="1"/>
</dbReference>
<protein>
    <submittedName>
        <fullName evidence="6">Beta-ketoacyl-[acyl-carrier-protein] synthase family protein</fullName>
    </submittedName>
</protein>
<dbReference type="Gene3D" id="3.40.47.10">
    <property type="match status" value="1"/>
</dbReference>
<dbReference type="AlphaFoldDB" id="A0A5R9J5F5"/>
<name>A0A5R9J5F5_9PROT</name>
<dbReference type="InterPro" id="IPR020841">
    <property type="entry name" value="PKS_Beta-ketoAc_synthase_dom"/>
</dbReference>
<dbReference type="InterPro" id="IPR018201">
    <property type="entry name" value="Ketoacyl_synth_AS"/>
</dbReference>
<dbReference type="InterPro" id="IPR014031">
    <property type="entry name" value="Ketoacyl_synth_C"/>
</dbReference>
<keyword evidence="7" id="KW-1185">Reference proteome</keyword>
<reference evidence="6 7" key="1">
    <citation type="submission" date="2019-05" db="EMBL/GenBank/DDBJ databases">
        <authorList>
            <person name="Pankratov T."/>
            <person name="Grouzdev D."/>
        </authorList>
    </citation>
    <scope>NUCLEOTIDE SEQUENCE [LARGE SCALE GENOMIC DNA]</scope>
    <source>
        <strain evidence="6 7">KEBCLARHB70R</strain>
    </source>
</reference>
<dbReference type="PANTHER" id="PTHR11712:SF336">
    <property type="entry name" value="3-OXOACYL-[ACYL-CARRIER-PROTEIN] SYNTHASE, MITOCHONDRIAL"/>
    <property type="match status" value="1"/>
</dbReference>
<dbReference type="PROSITE" id="PS00606">
    <property type="entry name" value="KS3_1"/>
    <property type="match status" value="1"/>
</dbReference>
<keyword evidence="3 4" id="KW-0808">Transferase</keyword>
<dbReference type="SMART" id="SM00825">
    <property type="entry name" value="PKS_KS"/>
    <property type="match status" value="1"/>
</dbReference>
<dbReference type="OrthoDB" id="9808669at2"/>
<dbReference type="Proteomes" id="UP000305654">
    <property type="component" value="Unassembled WGS sequence"/>
</dbReference>
<dbReference type="InterPro" id="IPR000794">
    <property type="entry name" value="Beta-ketoacyl_synthase"/>
</dbReference>
<dbReference type="Pfam" id="PF02801">
    <property type="entry name" value="Ketoacyl-synt_C"/>
    <property type="match status" value="1"/>
</dbReference>
<feature type="domain" description="Ketosynthase family 3 (KS3)" evidence="5">
    <location>
        <begin position="2"/>
        <end position="400"/>
    </location>
</feature>
<evidence type="ECO:0000259" key="5">
    <source>
        <dbReference type="PROSITE" id="PS52004"/>
    </source>
</evidence>
<dbReference type="GO" id="GO:0006633">
    <property type="term" value="P:fatty acid biosynthetic process"/>
    <property type="evidence" value="ECO:0007669"/>
    <property type="project" value="InterPro"/>
</dbReference>
<proteinExistence type="inferred from homology"/>
<evidence type="ECO:0000256" key="1">
    <source>
        <dbReference type="ARBA" id="ARBA00005194"/>
    </source>
</evidence>
<comment type="pathway">
    <text evidence="1">Lipid metabolism; fatty acid biosynthesis.</text>
</comment>
<comment type="caution">
    <text evidence="6">The sequence shown here is derived from an EMBL/GenBank/DDBJ whole genome shotgun (WGS) entry which is preliminary data.</text>
</comment>
<dbReference type="RefSeq" id="WP_138326595.1">
    <property type="nucleotide sequence ID" value="NZ_VCDI01000004.1"/>
</dbReference>
<dbReference type="NCBIfam" id="NF005589">
    <property type="entry name" value="PRK07314.1"/>
    <property type="match status" value="1"/>
</dbReference>
<dbReference type="Pfam" id="PF00109">
    <property type="entry name" value="ketoacyl-synt"/>
    <property type="match status" value="1"/>
</dbReference>
<evidence type="ECO:0000313" key="7">
    <source>
        <dbReference type="Proteomes" id="UP000305654"/>
    </source>
</evidence>
<dbReference type="InterPro" id="IPR014030">
    <property type="entry name" value="Ketoacyl_synth_N"/>
</dbReference>
<evidence type="ECO:0000256" key="3">
    <source>
        <dbReference type="ARBA" id="ARBA00022679"/>
    </source>
</evidence>
<dbReference type="SUPFAM" id="SSF53901">
    <property type="entry name" value="Thiolase-like"/>
    <property type="match status" value="2"/>
</dbReference>